<dbReference type="OrthoDB" id="6397022at2"/>
<organism evidence="2 3">
    <name type="scientific">Moritella viscosa</name>
    <dbReference type="NCBI Taxonomy" id="80854"/>
    <lineage>
        <taxon>Bacteria</taxon>
        <taxon>Pseudomonadati</taxon>
        <taxon>Pseudomonadota</taxon>
        <taxon>Gammaproteobacteria</taxon>
        <taxon>Alteromonadales</taxon>
        <taxon>Moritellaceae</taxon>
        <taxon>Moritella</taxon>
    </lineage>
</organism>
<dbReference type="KEGG" id="mvs:MVIS_1349"/>
<evidence type="ECO:0000259" key="1">
    <source>
        <dbReference type="Pfam" id="PF07589"/>
    </source>
</evidence>
<feature type="domain" description="Ice-binding protein C-terminal" evidence="1">
    <location>
        <begin position="268"/>
        <end position="289"/>
    </location>
</feature>
<protein>
    <recommendedName>
        <fullName evidence="1">Ice-binding protein C-terminal domain-containing protein</fullName>
    </recommendedName>
</protein>
<evidence type="ECO:0000313" key="3">
    <source>
        <dbReference type="Proteomes" id="UP000183794"/>
    </source>
</evidence>
<dbReference type="RefSeq" id="WP_045109681.1">
    <property type="nucleotide sequence ID" value="NZ_CAWRBC010000103.1"/>
</dbReference>
<accession>A0A090IBU6</accession>
<dbReference type="PATRIC" id="fig|80854.5.peg.1431"/>
<proteinExistence type="predicted"/>
<dbReference type="InterPro" id="IPR013424">
    <property type="entry name" value="Ice-binding_C"/>
</dbReference>
<dbReference type="AlphaFoldDB" id="A0A090IBU6"/>
<gene>
    <name evidence="2" type="ORF">NVI5450_0881</name>
</gene>
<dbReference type="Proteomes" id="UP000183794">
    <property type="component" value="Unassembled WGS sequence"/>
</dbReference>
<dbReference type="NCBIfam" id="TIGR02595">
    <property type="entry name" value="PEP_CTERM"/>
    <property type="match status" value="1"/>
</dbReference>
<dbReference type="EMBL" id="FPLD01000033">
    <property type="protein sequence ID" value="SGY88545.1"/>
    <property type="molecule type" value="Genomic_DNA"/>
</dbReference>
<reference evidence="2 3" key="1">
    <citation type="submission" date="2016-11" db="EMBL/GenBank/DDBJ databases">
        <authorList>
            <person name="Jaros S."/>
            <person name="Januszkiewicz K."/>
            <person name="Wedrychowicz H."/>
        </authorList>
    </citation>
    <scope>NUCLEOTIDE SEQUENCE [LARGE SCALE GENOMIC DNA]</scope>
    <source>
        <strain evidence="2">NVI 5450</strain>
    </source>
</reference>
<dbReference type="SUPFAM" id="SSF63829">
    <property type="entry name" value="Calcium-dependent phosphotriesterase"/>
    <property type="match status" value="1"/>
</dbReference>
<dbReference type="HOGENOM" id="CLU_949342_0_0_6"/>
<evidence type="ECO:0000313" key="2">
    <source>
        <dbReference type="EMBL" id="SGY88545.1"/>
    </source>
</evidence>
<name>A0A090IBU6_9GAMM</name>
<sequence length="293" mass="31024">MKKLIGVLLLGLSSQYANAGTIYTTYTGSQNGVTIRDSATLVQSFFFDPGFAVDNITAGAGNSMYLTSGNSIYQYSTAGALLNSLTFPDASIGYQGITMAASESNIYTAYTGSQNGVSIRDSATLAQSFFFDPGFAVDNITAGAGNSMYLTSSNSIYQYSTAGALLNSLTFPDTSIGYQGITMAASGSNIYTTYTGSQNGVSIRDSGTLAQSFFFDPGFSVDNLVAGNNNDMFLTSNDTIYHYTNAGVQLNSFTFPQINYQGIAYKKVSEPASLAILGLGLVGFAFSRKTRRT</sequence>
<dbReference type="Pfam" id="PF07589">
    <property type="entry name" value="PEP-CTERM"/>
    <property type="match status" value="1"/>
</dbReference>